<feature type="region of interest" description="Disordered" evidence="7">
    <location>
        <begin position="78"/>
        <end position="98"/>
    </location>
</feature>
<reference evidence="9 10" key="1">
    <citation type="journal article" date="2015" name="Environ. Microbiol.">
        <title>Metagenome sequence of Elaphomyces granulatus from sporocarp tissue reveals Ascomycota ectomycorrhizal fingerprints of genome expansion and a Proteobacteria-rich microbiome.</title>
        <authorList>
            <person name="Quandt C.A."/>
            <person name="Kohler A."/>
            <person name="Hesse C.N."/>
            <person name="Sharpton T.J."/>
            <person name="Martin F."/>
            <person name="Spatafora J.W."/>
        </authorList>
    </citation>
    <scope>NUCLEOTIDE SEQUENCE [LARGE SCALE GENOMIC DNA]</scope>
    <source>
        <strain evidence="9 10">OSC145934</strain>
    </source>
</reference>
<feature type="region of interest" description="Disordered" evidence="7">
    <location>
        <begin position="1"/>
        <end position="20"/>
    </location>
</feature>
<evidence type="ECO:0000313" key="9">
    <source>
        <dbReference type="EMBL" id="OXV12157.1"/>
    </source>
</evidence>
<comment type="caution">
    <text evidence="9">The sequence shown here is derived from an EMBL/GenBank/DDBJ whole genome shotgun (WGS) entry which is preliminary data.</text>
</comment>
<feature type="region of interest" description="Disordered" evidence="7">
    <location>
        <begin position="120"/>
        <end position="171"/>
    </location>
</feature>
<dbReference type="PANTHER" id="PTHR13254">
    <property type="entry name" value="GOLGI AUTOANTIGEN, GOLGIN SUBFAMILY A, 7"/>
    <property type="match status" value="1"/>
</dbReference>
<gene>
    <name evidence="9" type="ORF">Egran_00088</name>
</gene>
<dbReference type="GO" id="GO:0005789">
    <property type="term" value="C:endoplasmic reticulum membrane"/>
    <property type="evidence" value="ECO:0007669"/>
    <property type="project" value="UniProtKB-SubCell"/>
</dbReference>
<feature type="compositionally biased region" description="Basic and acidic residues" evidence="7">
    <location>
        <begin position="1"/>
        <end position="11"/>
    </location>
</feature>
<name>A0A232M7T9_9EURO</name>
<feature type="domain" description="Golgin subfamily A member 7/ERF4" evidence="8">
    <location>
        <begin position="377"/>
        <end position="493"/>
    </location>
</feature>
<evidence type="ECO:0000256" key="5">
    <source>
        <dbReference type="ARBA" id="ARBA00022824"/>
    </source>
</evidence>
<feature type="compositionally biased region" description="Low complexity" evidence="7">
    <location>
        <begin position="120"/>
        <end position="134"/>
    </location>
</feature>
<keyword evidence="6" id="KW-0472">Membrane</keyword>
<comment type="subunit">
    <text evidence="3">Interacts with ERF2.</text>
</comment>
<evidence type="ECO:0000313" key="10">
    <source>
        <dbReference type="Proteomes" id="UP000243515"/>
    </source>
</evidence>
<dbReference type="GO" id="GO:0006612">
    <property type="term" value="P:protein targeting to membrane"/>
    <property type="evidence" value="ECO:0007669"/>
    <property type="project" value="TreeGrafter"/>
</dbReference>
<feature type="region of interest" description="Disordered" evidence="7">
    <location>
        <begin position="316"/>
        <end position="340"/>
    </location>
</feature>
<dbReference type="PANTHER" id="PTHR13254:SF0">
    <property type="entry name" value="GOLGIN SUBFAMILY A MEMBER 7_ERF4 DOMAIN-CONTAINING PROTEIN"/>
    <property type="match status" value="1"/>
</dbReference>
<evidence type="ECO:0000256" key="6">
    <source>
        <dbReference type="ARBA" id="ARBA00023136"/>
    </source>
</evidence>
<dbReference type="OrthoDB" id="5377273at2759"/>
<organism evidence="9 10">
    <name type="scientific">Elaphomyces granulatus</name>
    <dbReference type="NCBI Taxonomy" id="519963"/>
    <lineage>
        <taxon>Eukaryota</taxon>
        <taxon>Fungi</taxon>
        <taxon>Dikarya</taxon>
        <taxon>Ascomycota</taxon>
        <taxon>Pezizomycotina</taxon>
        <taxon>Eurotiomycetes</taxon>
        <taxon>Eurotiomycetidae</taxon>
        <taxon>Eurotiales</taxon>
        <taxon>Elaphomycetaceae</taxon>
        <taxon>Elaphomyces</taxon>
    </lineage>
</organism>
<evidence type="ECO:0000256" key="7">
    <source>
        <dbReference type="SAM" id="MobiDB-lite"/>
    </source>
</evidence>
<dbReference type="Pfam" id="PF10256">
    <property type="entry name" value="Erf4"/>
    <property type="match status" value="1"/>
</dbReference>
<proteinExistence type="inferred from homology"/>
<evidence type="ECO:0000259" key="8">
    <source>
        <dbReference type="Pfam" id="PF10256"/>
    </source>
</evidence>
<feature type="region of interest" description="Disordered" evidence="7">
    <location>
        <begin position="506"/>
        <end position="535"/>
    </location>
</feature>
<comment type="subcellular location">
    <subcellularLocation>
        <location evidence="1">Endoplasmic reticulum membrane</location>
        <topology evidence="1">Peripheral membrane protein</topology>
    </subcellularLocation>
</comment>
<comment type="similarity">
    <text evidence="2">Belongs to the ERF4 family.</text>
</comment>
<sequence length="535" mass="59826">MDELDTPKPEPKTAPGTDASARVRTIFIPKSFPIFNPVYNPVYNPISPISTPISPISIPIIPTLAVILVHTHSLPSVSFSSTSPLPSHRQTRRPPAVPTIYHPYHRWRHKNPVITTSTTVTIPTISPPTTTTTIQDRRHHPSSHPDDRHRQSRSESLSLCTTRRKPSAPPLIPVPFTDRILEVVRFGSRLWNPINYVPRTTPVNPRPSQPSDENLPLDGNRDAYPLLTIPEQRRSRQTLSPSSLTVERSVGDTESGRNSIAVPRNQRRSELLDHPGTATEGIMTEPTTGPDSKDDDGRHQDLTAEEEVYIPRPHHVQSHQSLRSQTFASYRSGSGGNNTTSGEDLAEEFTWGPAHPCFPHLNPHVPVSSDEYVTTRVIRVRRDWMLKGDLAPTFSNLYPEVLDPLLPEQEFRRVISKVNEALITAFDPFSLRSWFDCAMGLLTGWIWDDLGVGGIKGQLRRLEDWLENWNREVGAKEGVRIWSLRRTAYLCLDIQIPDPKLGVVASEAPSIPPTRPNTGPDVVIRGASDEPPPGR</sequence>
<dbReference type="EMBL" id="NPHW01002105">
    <property type="protein sequence ID" value="OXV12157.1"/>
    <property type="molecule type" value="Genomic_DNA"/>
</dbReference>
<dbReference type="InterPro" id="IPR051371">
    <property type="entry name" value="Ras_palmitoyltransferase"/>
</dbReference>
<evidence type="ECO:0000256" key="2">
    <source>
        <dbReference type="ARBA" id="ARBA00007732"/>
    </source>
</evidence>
<feature type="region of interest" description="Disordered" evidence="7">
    <location>
        <begin position="194"/>
        <end position="298"/>
    </location>
</feature>
<dbReference type="Proteomes" id="UP000243515">
    <property type="component" value="Unassembled WGS sequence"/>
</dbReference>
<keyword evidence="5" id="KW-0256">Endoplasmic reticulum</keyword>
<feature type="compositionally biased region" description="Polar residues" evidence="7">
    <location>
        <begin position="237"/>
        <end position="246"/>
    </location>
</feature>
<dbReference type="InterPro" id="IPR019383">
    <property type="entry name" value="Golgin_A_7/ERF4"/>
</dbReference>
<keyword evidence="10" id="KW-1185">Reference proteome</keyword>
<dbReference type="AlphaFoldDB" id="A0A232M7T9"/>
<evidence type="ECO:0000256" key="4">
    <source>
        <dbReference type="ARBA" id="ARBA00018463"/>
    </source>
</evidence>
<feature type="compositionally biased region" description="Polar residues" evidence="7">
    <location>
        <begin position="318"/>
        <end position="331"/>
    </location>
</feature>
<protein>
    <recommendedName>
        <fullName evidence="4">Ras modification protein ERF4</fullName>
    </recommendedName>
</protein>
<accession>A0A232M7T9</accession>
<feature type="compositionally biased region" description="Basic and acidic residues" evidence="7">
    <location>
        <begin position="143"/>
        <end position="153"/>
    </location>
</feature>
<evidence type="ECO:0000256" key="3">
    <source>
        <dbReference type="ARBA" id="ARBA00011396"/>
    </source>
</evidence>
<dbReference type="GO" id="GO:0031211">
    <property type="term" value="C:endoplasmic reticulum palmitoyltransferase complex"/>
    <property type="evidence" value="ECO:0007669"/>
    <property type="project" value="TreeGrafter"/>
</dbReference>
<feature type="compositionally biased region" description="Low complexity" evidence="7">
    <location>
        <begin position="78"/>
        <end position="88"/>
    </location>
</feature>
<evidence type="ECO:0000256" key="1">
    <source>
        <dbReference type="ARBA" id="ARBA00004406"/>
    </source>
</evidence>